<keyword evidence="6 12" id="KW-1133">Transmembrane helix</keyword>
<feature type="transmembrane region" description="Helical" evidence="12">
    <location>
        <begin position="683"/>
        <end position="707"/>
    </location>
</feature>
<feature type="transmembrane region" description="Helical" evidence="12">
    <location>
        <begin position="398"/>
        <end position="421"/>
    </location>
</feature>
<gene>
    <name evidence="14" type="ORF">PBRA_008393</name>
</gene>
<keyword evidence="9" id="KW-1015">Disulfide bond</keyword>
<feature type="compositionally biased region" description="Basic and acidic residues" evidence="11">
    <location>
        <begin position="1342"/>
        <end position="1358"/>
    </location>
</feature>
<evidence type="ECO:0000256" key="4">
    <source>
        <dbReference type="ARBA" id="ARBA00022692"/>
    </source>
</evidence>
<dbReference type="GO" id="GO:0015918">
    <property type="term" value="P:sterol transport"/>
    <property type="evidence" value="ECO:0007669"/>
    <property type="project" value="TreeGrafter"/>
</dbReference>
<dbReference type="OMA" id="QVFPYTI"/>
<dbReference type="PANTHER" id="PTHR45727">
    <property type="entry name" value="NPC INTRACELLULAR CHOLESTEROL TRANSPORTER 1"/>
    <property type="match status" value="1"/>
</dbReference>
<evidence type="ECO:0000256" key="8">
    <source>
        <dbReference type="ARBA" id="ARBA00023136"/>
    </source>
</evidence>
<sequence length="1431" mass="153683">MTMNRGVRTGKYEHAPGVRSKCAADIAPPARPRGVAVTVAHAASAAAMAPSSAAGHPRRVVVGALLGVVVVAATACADVIRQPGWCVAYGFSGASDDERFVNVVANVRAQPVTAGFYDGDADLRTVCPSLANETNLCCDVRQFGQLASQVQQALVILARCNACYRNFREFFCQYTCSPNQSLFKEITATTTSALNATVVRSTNYYIGDGYGQAFFDSCKDVEFGATGRKIFDMFFDGAKTPREWFDFLGRDEEHGDGRSPEWIRFPAADEDARAKGIAPLDAVPDLITRCNTTEPSLACACSDCNDACPPMSTLDVAAADLPSPGHDAFFYGLAVPVIVFLAFVWVAVIRSVSRSSRVLMRFPEDESDAGARADVAASSSRIGNAFGSLGRRIGRHPIAWMGTSVAVVAVVAIVGVPRVVLLEDPVRLWTNARSEAYREKVAHDAAFGPLFRVEQLIVKSADGRPLFRDGVALPLLVNLQGLLQQLKQMTVASDATPGRNVSLDSVCYRQGPGQPCLVQSVLGYWADPLTARSDEGRLLQHLEDCTTNNFADDCMGRSGLPTMSNVALGGYDLAARDYMNATATIVTILLNGSASDAGGLADAQQWERAYIAFIQDALRDGVLGPGLSATYSSEQSLQTELNAQVSASASTVLVSYLCMFLYITFALGDCFPVRYLLRSTRALLALVAIGVVILSIVSAVSICAIGGVEITLIIGDVIPFIVLAIGVDNVFLIFKAFSTQPKRLAHEERLANALSAVGPSICLTSACEALAFLLGMFTSMPAVRAFAVYAAVAVICNLVLQVACFSAAIVLDARRRDRNQTGRGAPLTEAEAAEQYDPIELFMRNVLSPCLEQTIVKLAVVAAFTALAGYSLHLFRTNLALGLEPAVALPSDSYLQAYLRDVATELRVGPPMFLVVPGGGDMALVETQNRLCSIRQCNHDSLGALAALAASLPHATYVDTGVSNWVDDYLQWTNAPFVRVGPSACCRIHLRTGAYCDPDDDDDDDQCRECVDGDGRDVHNQVVVDPATGRLTPEAFQRFLPGFLQSTCSQACAHCGVPHLRNLQRRALGQGNVSLGAVQFQAYHTVLKTQPDFIAALKSSRSLVHQMSSLTGLPVFAYSVFYVYFEQYLTIEAVASLSLTLGLCAVIVLCVVLLGDLDVGLVVGGVITMIVADVIGLMTLASCMLNAVSVVNLVTGLGLAVEFCVPVVHRFVGIGGGSRDQRVRQALSDTGSSVVRGIVLTKVTGLAVLFLSRTPLIQVYYARMYMLICAVGALHGLVFLPVLLSLLAPDVADTSSGQGDDDARHPLLQHDRDRHTSTNRETLYSTRDVGRSTMASAGSQRLSRDEYKKQRELDELRKSGAVPAAVDEDGRMINPHIPKYISEAPWYLNASQHPSLKHQRADAPAPPSDIHRYRRRGLLASATATTTATRF</sequence>
<feature type="transmembrane region" description="Helical" evidence="12">
    <location>
        <begin position="750"/>
        <end position="774"/>
    </location>
</feature>
<feature type="compositionally biased region" description="Basic and acidic residues" evidence="11">
    <location>
        <begin position="1301"/>
        <end position="1318"/>
    </location>
</feature>
<evidence type="ECO:0000256" key="9">
    <source>
        <dbReference type="ARBA" id="ARBA00023157"/>
    </source>
</evidence>
<dbReference type="InterPro" id="IPR032190">
    <property type="entry name" value="NPC1_N"/>
</dbReference>
<keyword evidence="5" id="KW-0732">Signal</keyword>
<evidence type="ECO:0000259" key="13">
    <source>
        <dbReference type="PROSITE" id="PS50156"/>
    </source>
</evidence>
<evidence type="ECO:0000313" key="15">
    <source>
        <dbReference type="Proteomes" id="UP000039324"/>
    </source>
</evidence>
<dbReference type="PROSITE" id="PS50156">
    <property type="entry name" value="SSD"/>
    <property type="match status" value="1"/>
</dbReference>
<dbReference type="InterPro" id="IPR000731">
    <property type="entry name" value="SSD"/>
</dbReference>
<keyword evidence="8 12" id="KW-0472">Membrane</keyword>
<dbReference type="GO" id="GO:0016020">
    <property type="term" value="C:membrane"/>
    <property type="evidence" value="ECO:0007669"/>
    <property type="project" value="UniProtKB-SubCell"/>
</dbReference>
<comment type="subcellular location">
    <subcellularLocation>
        <location evidence="1">Membrane</location>
        <topology evidence="1">Multi-pass membrane protein</topology>
    </subcellularLocation>
</comment>
<evidence type="ECO:0000256" key="1">
    <source>
        <dbReference type="ARBA" id="ARBA00004141"/>
    </source>
</evidence>
<evidence type="ECO:0000313" key="14">
    <source>
        <dbReference type="EMBL" id="CEP01081.1"/>
    </source>
</evidence>
<dbReference type="Pfam" id="PF22314">
    <property type="entry name" value="NPC1_MLD"/>
    <property type="match status" value="1"/>
</dbReference>
<dbReference type="SUPFAM" id="SSF82866">
    <property type="entry name" value="Multidrug efflux transporter AcrB transmembrane domain"/>
    <property type="match status" value="2"/>
</dbReference>
<keyword evidence="7" id="KW-0445">Lipid transport</keyword>
<feature type="transmembrane region" description="Helical" evidence="12">
    <location>
        <begin position="1233"/>
        <end position="1252"/>
    </location>
</feature>
<feature type="non-terminal residue" evidence="14">
    <location>
        <position position="1431"/>
    </location>
</feature>
<feature type="transmembrane region" description="Helical" evidence="12">
    <location>
        <begin position="1161"/>
        <end position="1181"/>
    </location>
</feature>
<feature type="transmembrane region" description="Helical" evidence="12">
    <location>
        <begin position="328"/>
        <end position="352"/>
    </location>
</feature>
<evidence type="ECO:0000256" key="12">
    <source>
        <dbReference type="SAM" id="Phobius"/>
    </source>
</evidence>
<comment type="similarity">
    <text evidence="2">Belongs to the patched family.</text>
</comment>
<dbReference type="Pfam" id="PF12349">
    <property type="entry name" value="Sterol-sensing"/>
    <property type="match status" value="1"/>
</dbReference>
<dbReference type="GO" id="GO:0032934">
    <property type="term" value="F:sterol binding"/>
    <property type="evidence" value="ECO:0007669"/>
    <property type="project" value="TreeGrafter"/>
</dbReference>
<feature type="transmembrane region" description="Helical" evidence="12">
    <location>
        <begin position="1264"/>
        <end position="1288"/>
    </location>
</feature>
<evidence type="ECO:0000256" key="3">
    <source>
        <dbReference type="ARBA" id="ARBA00022448"/>
    </source>
</evidence>
<keyword evidence="15" id="KW-1185">Reference proteome</keyword>
<evidence type="ECO:0000256" key="5">
    <source>
        <dbReference type="ARBA" id="ARBA00022729"/>
    </source>
</evidence>
<keyword evidence="4 12" id="KW-0812">Transmembrane</keyword>
<feature type="domain" description="SSD" evidence="13">
    <location>
        <begin position="648"/>
        <end position="811"/>
    </location>
</feature>
<evidence type="ECO:0000256" key="6">
    <source>
        <dbReference type="ARBA" id="ARBA00022989"/>
    </source>
</evidence>
<dbReference type="PANTHER" id="PTHR45727:SF2">
    <property type="entry name" value="NPC INTRACELLULAR CHOLESTEROL TRANSPORTER 1"/>
    <property type="match status" value="1"/>
</dbReference>
<keyword evidence="10" id="KW-0325">Glycoprotein</keyword>
<feature type="transmembrane region" description="Helical" evidence="12">
    <location>
        <begin position="786"/>
        <end position="811"/>
    </location>
</feature>
<reference evidence="14 15" key="1">
    <citation type="submission" date="2015-02" db="EMBL/GenBank/DDBJ databases">
        <authorList>
            <person name="Chooi Y.-H."/>
        </authorList>
    </citation>
    <scope>NUCLEOTIDE SEQUENCE [LARGE SCALE GENOMIC DNA]</scope>
    <source>
        <strain evidence="14">E3</strain>
    </source>
</reference>
<dbReference type="EMBL" id="CDSF01000108">
    <property type="protein sequence ID" value="CEP01081.1"/>
    <property type="molecule type" value="Genomic_DNA"/>
</dbReference>
<protein>
    <recommendedName>
        <fullName evidence="13">SSD domain-containing protein</fullName>
    </recommendedName>
</protein>
<feature type="transmembrane region" description="Helical" evidence="12">
    <location>
        <begin position="1187"/>
        <end position="1212"/>
    </location>
</feature>
<dbReference type="Proteomes" id="UP000039324">
    <property type="component" value="Unassembled WGS sequence"/>
</dbReference>
<feature type="transmembrane region" description="Helical" evidence="12">
    <location>
        <begin position="713"/>
        <end position="738"/>
    </location>
</feature>
<dbReference type="InterPro" id="IPR053958">
    <property type="entry name" value="HMGCR/SNAP/NPC1-like_SSD"/>
</dbReference>
<evidence type="ECO:0000256" key="2">
    <source>
        <dbReference type="ARBA" id="ARBA00005585"/>
    </source>
</evidence>
<keyword evidence="3" id="KW-0813">Transport</keyword>
<dbReference type="InterPro" id="IPR053956">
    <property type="entry name" value="NPC1_MLD"/>
</dbReference>
<dbReference type="Gene3D" id="1.20.1640.10">
    <property type="entry name" value="Multidrug efflux transporter AcrB transmembrane domain"/>
    <property type="match status" value="2"/>
</dbReference>
<feature type="region of interest" description="Disordered" evidence="11">
    <location>
        <begin position="1295"/>
        <end position="1362"/>
    </location>
</feature>
<organism evidence="14 15">
    <name type="scientific">Plasmodiophora brassicae</name>
    <name type="common">Clubroot disease agent</name>
    <dbReference type="NCBI Taxonomy" id="37360"/>
    <lineage>
        <taxon>Eukaryota</taxon>
        <taxon>Sar</taxon>
        <taxon>Rhizaria</taxon>
        <taxon>Endomyxa</taxon>
        <taxon>Phytomyxea</taxon>
        <taxon>Plasmodiophorida</taxon>
        <taxon>Plasmodiophoridae</taxon>
        <taxon>Plasmodiophora</taxon>
    </lineage>
</organism>
<dbReference type="STRING" id="37360.A0A0G4J189"/>
<evidence type="ECO:0000256" key="10">
    <source>
        <dbReference type="ARBA" id="ARBA00023180"/>
    </source>
</evidence>
<dbReference type="Pfam" id="PF16414">
    <property type="entry name" value="NPC1_N"/>
    <property type="match status" value="1"/>
</dbReference>
<dbReference type="OrthoDB" id="6510177at2759"/>
<feature type="transmembrane region" description="Helical" evidence="12">
    <location>
        <begin position="1131"/>
        <end position="1154"/>
    </location>
</feature>
<accession>A0A0G4J189</accession>
<name>A0A0G4J189_PLABS</name>
<feature type="transmembrane region" description="Helical" evidence="12">
    <location>
        <begin position="653"/>
        <end position="671"/>
    </location>
</feature>
<proteinExistence type="inferred from homology"/>
<evidence type="ECO:0000256" key="7">
    <source>
        <dbReference type="ARBA" id="ARBA00023055"/>
    </source>
</evidence>
<evidence type="ECO:0000256" key="11">
    <source>
        <dbReference type="SAM" id="MobiDB-lite"/>
    </source>
</evidence>
<feature type="transmembrane region" description="Helical" evidence="12">
    <location>
        <begin position="1107"/>
        <end position="1125"/>
    </location>
</feature>